<gene>
    <name evidence="2" type="ORF">ENJ51_08575</name>
</gene>
<protein>
    <submittedName>
        <fullName evidence="2">DUF1287 domain-containing protein</fullName>
    </submittedName>
</protein>
<evidence type="ECO:0000256" key="1">
    <source>
        <dbReference type="SAM" id="MobiDB-lite"/>
    </source>
</evidence>
<evidence type="ECO:0000313" key="2">
    <source>
        <dbReference type="EMBL" id="HFC92851.1"/>
    </source>
</evidence>
<reference evidence="2" key="1">
    <citation type="journal article" date="2020" name="mSystems">
        <title>Genome- and Community-Level Interaction Insights into Carbon Utilization and Element Cycling Functions of Hydrothermarchaeota in Hydrothermal Sediment.</title>
        <authorList>
            <person name="Zhou Z."/>
            <person name="Liu Y."/>
            <person name="Xu W."/>
            <person name="Pan J."/>
            <person name="Luo Z.H."/>
            <person name="Li M."/>
        </authorList>
    </citation>
    <scope>NUCLEOTIDE SEQUENCE [LARGE SCALE GENOMIC DNA]</scope>
    <source>
        <strain evidence="2">HyVt-493</strain>
    </source>
</reference>
<comment type="caution">
    <text evidence="2">The sequence shown here is derived from an EMBL/GenBank/DDBJ whole genome shotgun (WGS) entry which is preliminary data.</text>
</comment>
<name>A0A7V2T0F6_LEUMU</name>
<dbReference type="AlphaFoldDB" id="A0A7V2T0F6"/>
<proteinExistence type="predicted"/>
<feature type="region of interest" description="Disordered" evidence="1">
    <location>
        <begin position="103"/>
        <end position="122"/>
    </location>
</feature>
<accession>A0A7V2T0F6</accession>
<sequence>MVFIIGLALTACSSNAVVQNKSKTGISNQAKKQLTVINKKIISKKTVSTKKEKIIAKKVNSTKKFNVATKINRLKINKKYPVQKKPKRRYVAKKTPSYRKYTARKTPSYRKHTARKTSSYRKYTARKTPSYRKYTARKTPSYRKYTARKAPSYRKYTARKNSATIKNDAIRRASHEKYFAIKKESQRKYFANQQLARQRATSYKRYTPRKKTVYKKYVARKRSSYRRPTVRRITPNFPNASFAKALSNAAVARTRSRVRYDGRYVNIAYPWGDVPSNIGVCTDVVIRSYRRLGIDLQKAVHEDMSNGGFYDYPNIKKWNLTSPDKNIDHRRVYNLQAFFRRHGAQLPITHNPNDYKPGDLVTWMVGPSLPHIGVVVEQRSKADPRRHMIVHNIAYGPQMEDILFRFRITGHYRYNKNNRLVAPRRFNANYAANNTIKTDYKRIMRELSVTPTRKKSKSSVRKKNPRGTVNIAQLKSVSGISDADVKALLGR</sequence>
<organism evidence="2">
    <name type="scientific">Leucothrix mucor</name>
    <dbReference type="NCBI Taxonomy" id="45248"/>
    <lineage>
        <taxon>Bacteria</taxon>
        <taxon>Pseudomonadati</taxon>
        <taxon>Pseudomonadota</taxon>
        <taxon>Gammaproteobacteria</taxon>
        <taxon>Thiotrichales</taxon>
        <taxon>Thiotrichaceae</taxon>
        <taxon>Leucothrix</taxon>
    </lineage>
</organism>
<dbReference type="Proteomes" id="UP000885750">
    <property type="component" value="Unassembled WGS sequence"/>
</dbReference>
<dbReference type="Pfam" id="PF06940">
    <property type="entry name" value="DUF1287"/>
    <property type="match status" value="1"/>
</dbReference>
<dbReference type="InterPro" id="IPR009706">
    <property type="entry name" value="DUF1287"/>
</dbReference>
<dbReference type="EMBL" id="DRMS01000322">
    <property type="protein sequence ID" value="HFC92851.1"/>
    <property type="molecule type" value="Genomic_DNA"/>
</dbReference>